<dbReference type="AlphaFoldDB" id="B9XEY6"/>
<dbReference type="Gene3D" id="3.40.50.1000">
    <property type="entry name" value="HAD superfamily/HAD-like"/>
    <property type="match status" value="1"/>
</dbReference>
<keyword evidence="2" id="KW-1185">Reference proteome</keyword>
<dbReference type="Pfam" id="PF00702">
    <property type="entry name" value="Hydrolase"/>
    <property type="match status" value="1"/>
</dbReference>
<name>B9XEY6_PEDPL</name>
<comment type="caution">
    <text evidence="1">The sequence shown here is derived from an EMBL/GenBank/DDBJ whole genome shotgun (WGS) entry which is preliminary data.</text>
</comment>
<evidence type="ECO:0000313" key="1">
    <source>
        <dbReference type="EMBL" id="EEF61484.1"/>
    </source>
</evidence>
<dbReference type="InterPro" id="IPR023214">
    <property type="entry name" value="HAD_sf"/>
</dbReference>
<evidence type="ECO:0000313" key="2">
    <source>
        <dbReference type="Proteomes" id="UP000003688"/>
    </source>
</evidence>
<keyword evidence="1" id="KW-0378">Hydrolase</keyword>
<proteinExistence type="predicted"/>
<dbReference type="Gene3D" id="1.10.150.240">
    <property type="entry name" value="Putative phosphatase, domain 2"/>
    <property type="match status" value="1"/>
</dbReference>
<reference evidence="1 2" key="1">
    <citation type="journal article" date="2011" name="J. Bacteriol.">
        <title>Genome sequence of 'Pedosphaera parvula' Ellin514, an aerobic Verrucomicrobial isolate from pasture soil.</title>
        <authorList>
            <person name="Kant R."/>
            <person name="van Passel M.W."/>
            <person name="Sangwan P."/>
            <person name="Palva A."/>
            <person name="Lucas S."/>
            <person name="Copeland A."/>
            <person name="Lapidus A."/>
            <person name="Glavina Del Rio T."/>
            <person name="Dalin E."/>
            <person name="Tice H."/>
            <person name="Bruce D."/>
            <person name="Goodwin L."/>
            <person name="Pitluck S."/>
            <person name="Chertkov O."/>
            <person name="Larimer F.W."/>
            <person name="Land M.L."/>
            <person name="Hauser L."/>
            <person name="Brettin T.S."/>
            <person name="Detter J.C."/>
            <person name="Han S."/>
            <person name="de Vos W.M."/>
            <person name="Janssen P.H."/>
            <person name="Smidt H."/>
        </authorList>
    </citation>
    <scope>NUCLEOTIDE SEQUENCE [LARGE SCALE GENOMIC DNA]</scope>
    <source>
        <strain evidence="1 2">Ellin514</strain>
    </source>
</reference>
<sequence length="232" mass="25300">MHTSKSVVIFDIDGTLTETMHIDGHCFAQALAEVFAFTEVDTDWSHYQHATDAGILQELFALRKERLPTLEETLGFQQTFVRLLTDACQQSPFQAIAGASDLLLHLSATPNLRIALATGAWSCSARLKMSSAGLCFDHFPAASADDAVAREDIMKTAILRASAVPPAIAFVNKIYIGDGVWDARACRKLKIPFIGIGTGLHAERLIAEGAVQTFPDLTDRNSFLQTVHKLSL</sequence>
<dbReference type="SFLD" id="SFLDS00003">
    <property type="entry name" value="Haloacid_Dehalogenase"/>
    <property type="match status" value="1"/>
</dbReference>
<gene>
    <name evidence="1" type="ORF">Cflav_PD4162</name>
</gene>
<dbReference type="SFLD" id="SFLDG01129">
    <property type="entry name" value="C1.5:_HAD__Beta-PGM__Phosphata"/>
    <property type="match status" value="1"/>
</dbReference>
<accession>B9XEY6</accession>
<dbReference type="InterPro" id="IPR036412">
    <property type="entry name" value="HAD-like_sf"/>
</dbReference>
<organism evidence="1 2">
    <name type="scientific">Pedosphaera parvula (strain Ellin514)</name>
    <dbReference type="NCBI Taxonomy" id="320771"/>
    <lineage>
        <taxon>Bacteria</taxon>
        <taxon>Pseudomonadati</taxon>
        <taxon>Verrucomicrobiota</taxon>
        <taxon>Pedosphaerae</taxon>
        <taxon>Pedosphaerales</taxon>
        <taxon>Pedosphaeraceae</taxon>
        <taxon>Pedosphaera</taxon>
    </lineage>
</organism>
<dbReference type="SUPFAM" id="SSF56784">
    <property type="entry name" value="HAD-like"/>
    <property type="match status" value="1"/>
</dbReference>
<dbReference type="STRING" id="320771.Cflav_PD4162"/>
<dbReference type="RefSeq" id="WP_007414376.1">
    <property type="nucleotide sequence ID" value="NZ_ABOX02000009.1"/>
</dbReference>
<protein>
    <submittedName>
        <fullName evidence="1">Haloacid dehalogenase domain protein hydrolase</fullName>
    </submittedName>
</protein>
<dbReference type="OrthoDB" id="9792518at2"/>
<dbReference type="EMBL" id="ABOX02000009">
    <property type="protein sequence ID" value="EEF61484.1"/>
    <property type="molecule type" value="Genomic_DNA"/>
</dbReference>
<dbReference type="InterPro" id="IPR023198">
    <property type="entry name" value="PGP-like_dom2"/>
</dbReference>
<dbReference type="GO" id="GO:0016787">
    <property type="term" value="F:hydrolase activity"/>
    <property type="evidence" value="ECO:0007669"/>
    <property type="project" value="UniProtKB-KW"/>
</dbReference>
<dbReference type="Proteomes" id="UP000003688">
    <property type="component" value="Unassembled WGS sequence"/>
</dbReference>